<proteinExistence type="predicted"/>
<keyword evidence="1" id="KW-0732">Signal</keyword>
<name>A0A212KG83_9BACT</name>
<evidence type="ECO:0000259" key="2">
    <source>
        <dbReference type="Pfam" id="PF17829"/>
    </source>
</evidence>
<dbReference type="PANTHER" id="PTHR37842:SF2">
    <property type="entry name" value="GYLCOSYL HYDROLASE 115 C-TERMINAL DOMAIN-CONTAINING PROTEIN"/>
    <property type="match status" value="1"/>
</dbReference>
<evidence type="ECO:0000313" key="3">
    <source>
        <dbReference type="EMBL" id="SBW10628.1"/>
    </source>
</evidence>
<dbReference type="Gene3D" id="2.60.120.1620">
    <property type="match status" value="1"/>
</dbReference>
<dbReference type="Pfam" id="PF17829">
    <property type="entry name" value="GH115_C"/>
    <property type="match status" value="1"/>
</dbReference>
<accession>A0A212KG83</accession>
<protein>
    <recommendedName>
        <fullName evidence="2">Gylcosyl hydrolase 115 C-terminal domain-containing protein</fullName>
    </recommendedName>
</protein>
<organism evidence="3">
    <name type="scientific">uncultured Dysgonomonas sp</name>
    <dbReference type="NCBI Taxonomy" id="206096"/>
    <lineage>
        <taxon>Bacteria</taxon>
        <taxon>Pseudomonadati</taxon>
        <taxon>Bacteroidota</taxon>
        <taxon>Bacteroidia</taxon>
        <taxon>Bacteroidales</taxon>
        <taxon>Dysgonomonadaceae</taxon>
        <taxon>Dysgonomonas</taxon>
        <taxon>environmental samples</taxon>
    </lineage>
</organism>
<gene>
    <name evidence="3" type="ORF">KL86DYS2_20152</name>
</gene>
<feature type="chain" id="PRO_5012736086" description="Gylcosyl hydrolase 115 C-terminal domain-containing protein" evidence="1">
    <location>
        <begin position="24"/>
        <end position="247"/>
    </location>
</feature>
<evidence type="ECO:0000256" key="1">
    <source>
        <dbReference type="SAM" id="SignalP"/>
    </source>
</evidence>
<dbReference type="EMBL" id="FLUL01000002">
    <property type="protein sequence ID" value="SBW10628.1"/>
    <property type="molecule type" value="Genomic_DNA"/>
</dbReference>
<sequence length="247" mass="27657">MKSVKLVFLLFVLAGNIFDQNQAATLESLKASQASFSQVIVNKQVKTDKSDFTVTTIKSVATLHYDPANIELEQSRKQVKNCTEIDLKQIKNRESKNGHTIRLIDGIGYDWYVLQLGEAIEQSADPKKLDGTRVEYEFSGVTFDSVTVHVYSLPFWALHKGKSTRYGISVDGKPVFVSQSDHKEYSETWKDRVLQNGMVTIAGFAVNKSLSTHTLSLTCGDPEMMIQRVVIDWGGLKKTYVGPSLTR</sequence>
<dbReference type="RefSeq" id="WP_296952790.1">
    <property type="nucleotide sequence ID" value="NZ_LT599021.1"/>
</dbReference>
<feature type="signal peptide" evidence="1">
    <location>
        <begin position="1"/>
        <end position="23"/>
    </location>
</feature>
<dbReference type="PANTHER" id="PTHR37842">
    <property type="match status" value="1"/>
</dbReference>
<feature type="domain" description="Gylcosyl hydrolase 115 C-terminal" evidence="2">
    <location>
        <begin position="90"/>
        <end position="243"/>
    </location>
</feature>
<reference evidence="3" key="1">
    <citation type="submission" date="2016-04" db="EMBL/GenBank/DDBJ databases">
        <authorList>
            <person name="Evans L.H."/>
            <person name="Alamgir A."/>
            <person name="Owens N."/>
            <person name="Weber N.D."/>
            <person name="Virtaneva K."/>
            <person name="Barbian K."/>
            <person name="Babar A."/>
            <person name="Rosenke K."/>
        </authorList>
    </citation>
    <scope>NUCLEOTIDE SEQUENCE</scope>
    <source>
        <strain evidence="3">86-2</strain>
    </source>
</reference>
<dbReference type="InterPro" id="IPR041437">
    <property type="entry name" value="GH115_C"/>
</dbReference>
<dbReference type="AlphaFoldDB" id="A0A212KG83"/>